<dbReference type="GO" id="GO:0010494">
    <property type="term" value="C:cytoplasmic stress granule"/>
    <property type="evidence" value="ECO:0007669"/>
    <property type="project" value="TreeGrafter"/>
</dbReference>
<protein>
    <recommendedName>
        <fullName evidence="2">LsmAD domain-containing protein</fullName>
    </recommendedName>
</protein>
<comment type="caution">
    <text evidence="3">The sequence shown here is derived from an EMBL/GenBank/DDBJ whole genome shotgun (WGS) entry which is preliminary data.</text>
</comment>
<sequence length="572" mass="64064">MANSGMKRSSYGLSTGRGGSKVINGEIQNIGLRAMSSVPNSNKDNFSANAGANASTNSNSGSIQGANQNIQQHQTKRNYTSGSSNKRGGNQRANSKDQHQIHIDQKSRNVEQLKKKEENYQDQQAVHQCTSAEFSIFVLILVGQEVEIKLKDGTRFCGLFQSLTTKDTGGENCICLQYSRRVLDLDSTELSGKIEQYALFPLNSVHSMITTNKEGIPTNFNSVSGEVEGSQAERIAAFKTDTEISKDSNVRIGRTLQPWTDESSLYVSEEILDSTANNGWDQFEVNRIRFGITGTYDENLYTTPLNYDDISEEDRRNAELLALEIEREQRLNELSPEKDTLKKNKYDAHDDEEMKYSSVYREEDTKIFRDKQKLEINDSGEQKKDSCNGAIGAKSKNCKQGFSFNPNAKEFQPRSFTGNSYNSSNSNICNVYLGSSDGNITQTYRGEQSIQQYARYQVYGEADELIYTNQQMSYDNNYQNGGYYVYNAIGYPQYDGDDGSGVVINSQPIYFVQTTKPGASNSAYYIAENVNSASWNSHYANVATNMNIYSNTGNPQLIYQYSFPNQGSAYHQ</sequence>
<dbReference type="AlphaFoldDB" id="A0A1J4MV34"/>
<dbReference type="GeneID" id="92366169"/>
<dbReference type="Pfam" id="PF06741">
    <property type="entry name" value="LsmAD"/>
    <property type="match status" value="1"/>
</dbReference>
<dbReference type="InterPro" id="IPR009604">
    <property type="entry name" value="LsmAD_domain"/>
</dbReference>
<dbReference type="RefSeq" id="XP_067069121.1">
    <property type="nucleotide sequence ID" value="XM_067212215.1"/>
</dbReference>
<feature type="region of interest" description="Disordered" evidence="1">
    <location>
        <begin position="36"/>
        <end position="108"/>
    </location>
</feature>
<dbReference type="GO" id="GO:0034063">
    <property type="term" value="P:stress granule assembly"/>
    <property type="evidence" value="ECO:0007669"/>
    <property type="project" value="TreeGrafter"/>
</dbReference>
<dbReference type="SMART" id="SM01272">
    <property type="entry name" value="LsmAD"/>
    <property type="match status" value="1"/>
</dbReference>
<evidence type="ECO:0000313" key="4">
    <source>
        <dbReference type="Proteomes" id="UP000186804"/>
    </source>
</evidence>
<feature type="domain" description="LsmAD" evidence="2">
    <location>
        <begin position="290"/>
        <end position="362"/>
    </location>
</feature>
<reference evidence="3 4" key="1">
    <citation type="submission" date="2016-10" db="EMBL/GenBank/DDBJ databases">
        <title>Reductive evolution of mitochondrial metabolism and differential evolution of invasion-related proteins in Cryptosporidium.</title>
        <authorList>
            <person name="Liu S."/>
            <person name="Roellig D.M."/>
            <person name="Guo Y."/>
            <person name="Li N."/>
            <person name="Frace M.A."/>
            <person name="Tang K."/>
            <person name="Zhang L."/>
            <person name="Feng Y."/>
            <person name="Xiao L."/>
        </authorList>
    </citation>
    <scope>NUCLEOTIDE SEQUENCE [LARGE SCALE GENOMIC DNA]</scope>
    <source>
        <strain evidence="3">30847</strain>
    </source>
</reference>
<feature type="compositionally biased region" description="Polar residues" evidence="1">
    <location>
        <begin position="63"/>
        <end position="93"/>
    </location>
</feature>
<feature type="compositionally biased region" description="Basic and acidic residues" evidence="1">
    <location>
        <begin position="94"/>
        <end position="108"/>
    </location>
</feature>
<feature type="compositionally biased region" description="Polar residues" evidence="1">
    <location>
        <begin position="37"/>
        <end position="46"/>
    </location>
</feature>
<evidence type="ECO:0000259" key="2">
    <source>
        <dbReference type="SMART" id="SM01272"/>
    </source>
</evidence>
<dbReference type="PANTHER" id="PTHR12854:SF7">
    <property type="entry name" value="ATAXIN-2 HOMOLOG"/>
    <property type="match status" value="1"/>
</dbReference>
<proteinExistence type="predicted"/>
<evidence type="ECO:0000256" key="1">
    <source>
        <dbReference type="SAM" id="MobiDB-lite"/>
    </source>
</evidence>
<dbReference type="VEuPathDB" id="CryptoDB:cand_019850"/>
<dbReference type="Proteomes" id="UP000186804">
    <property type="component" value="Unassembled WGS sequence"/>
</dbReference>
<feature type="compositionally biased region" description="Low complexity" evidence="1">
    <location>
        <begin position="47"/>
        <end position="62"/>
    </location>
</feature>
<dbReference type="InterPro" id="IPR045117">
    <property type="entry name" value="ATXN2-like"/>
</dbReference>
<dbReference type="PANTHER" id="PTHR12854">
    <property type="entry name" value="ATAXIN 2-RELATED"/>
    <property type="match status" value="1"/>
</dbReference>
<dbReference type="GO" id="GO:0003729">
    <property type="term" value="F:mRNA binding"/>
    <property type="evidence" value="ECO:0007669"/>
    <property type="project" value="TreeGrafter"/>
</dbReference>
<evidence type="ECO:0000313" key="3">
    <source>
        <dbReference type="EMBL" id="OII77275.1"/>
    </source>
</evidence>
<dbReference type="EMBL" id="LRBS01000043">
    <property type="protein sequence ID" value="OII77275.1"/>
    <property type="molecule type" value="Genomic_DNA"/>
</dbReference>
<gene>
    <name evidence="3" type="ORF">cand_019850</name>
</gene>
<name>A0A1J4MV34_9CRYT</name>
<organism evidence="3 4">
    <name type="scientific">Cryptosporidium andersoni</name>
    <dbReference type="NCBI Taxonomy" id="117008"/>
    <lineage>
        <taxon>Eukaryota</taxon>
        <taxon>Sar</taxon>
        <taxon>Alveolata</taxon>
        <taxon>Apicomplexa</taxon>
        <taxon>Conoidasida</taxon>
        <taxon>Coccidia</taxon>
        <taxon>Eucoccidiorida</taxon>
        <taxon>Eimeriorina</taxon>
        <taxon>Cryptosporidiidae</taxon>
        <taxon>Cryptosporidium</taxon>
    </lineage>
</organism>
<accession>A0A1J4MV34</accession>
<dbReference type="OrthoDB" id="2275718at2759"/>
<keyword evidence="4" id="KW-1185">Reference proteome</keyword>
<feature type="compositionally biased region" description="Polar residues" evidence="1">
    <location>
        <begin position="1"/>
        <end position="13"/>
    </location>
</feature>
<feature type="region of interest" description="Disordered" evidence="1">
    <location>
        <begin position="1"/>
        <end position="21"/>
    </location>
</feature>